<evidence type="ECO:0000313" key="5">
    <source>
        <dbReference type="Proteomes" id="UP000005555"/>
    </source>
</evidence>
<evidence type="ECO:0000256" key="2">
    <source>
        <dbReference type="ARBA" id="ARBA00023033"/>
    </source>
</evidence>
<dbReference type="OrthoDB" id="9782160at2"/>
<dbReference type="InterPro" id="IPR002938">
    <property type="entry name" value="FAD-bd"/>
</dbReference>
<proteinExistence type="predicted"/>
<dbReference type="InterPro" id="IPR050493">
    <property type="entry name" value="FAD-dep_Monooxygenase_BioMet"/>
</dbReference>
<dbReference type="Gene3D" id="3.50.50.60">
    <property type="entry name" value="FAD/NAD(P)-binding domain"/>
    <property type="match status" value="1"/>
</dbReference>
<feature type="domain" description="FAD-binding" evidence="3">
    <location>
        <begin position="16"/>
        <end position="345"/>
    </location>
</feature>
<dbReference type="STRING" id="314287.GB2207_09711"/>
<dbReference type="AlphaFoldDB" id="Q1YUI1"/>
<organism evidence="4 5">
    <name type="scientific">gamma proteobacterium HTCC2207</name>
    <dbReference type="NCBI Taxonomy" id="314287"/>
    <lineage>
        <taxon>Bacteria</taxon>
        <taxon>Pseudomonadati</taxon>
        <taxon>Pseudomonadota</taxon>
        <taxon>Gammaproteobacteria</taxon>
        <taxon>Cellvibrionales</taxon>
        <taxon>Porticoccaceae</taxon>
        <taxon>SAR92 clade</taxon>
    </lineage>
</organism>
<reference evidence="4 5" key="1">
    <citation type="submission" date="2006-03" db="EMBL/GenBank/DDBJ databases">
        <authorList>
            <person name="Giovannoni S.J."/>
            <person name="Cho J.-C."/>
            <person name="Ferriera S."/>
            <person name="Johnson J."/>
            <person name="Kravitz S."/>
            <person name="Halpern A."/>
            <person name="Remington K."/>
            <person name="Beeson K."/>
            <person name="Tran B."/>
            <person name="Rogers Y.-H."/>
            <person name="Friedman R."/>
            <person name="Venter J.C."/>
        </authorList>
    </citation>
    <scope>NUCLEOTIDE SEQUENCE [LARGE SCALE GENOMIC DNA]</scope>
    <source>
        <strain evidence="4 5">HTCC2207</strain>
    </source>
</reference>
<accession>Q1YUI1</accession>
<dbReference type="Pfam" id="PF01494">
    <property type="entry name" value="FAD_binding_3"/>
    <property type="match status" value="1"/>
</dbReference>
<name>Q1YUI1_9GAMM</name>
<dbReference type="EMBL" id="AAPI01000001">
    <property type="protein sequence ID" value="EAS48077.1"/>
    <property type="molecule type" value="Genomic_DNA"/>
</dbReference>
<dbReference type="GO" id="GO:0004497">
    <property type="term" value="F:monooxygenase activity"/>
    <property type="evidence" value="ECO:0007669"/>
    <property type="project" value="UniProtKB-KW"/>
</dbReference>
<comment type="caution">
    <text evidence="4">The sequence shown here is derived from an EMBL/GenBank/DDBJ whole genome shotgun (WGS) entry which is preliminary data.</text>
</comment>
<dbReference type="eggNOG" id="COG0654">
    <property type="taxonomic scope" value="Bacteria"/>
</dbReference>
<gene>
    <name evidence="4" type="ORF">GB2207_09711</name>
</gene>
<dbReference type="Proteomes" id="UP000005555">
    <property type="component" value="Unassembled WGS sequence"/>
</dbReference>
<sequence length="382" mass="41852">MNKNTLSFRGSDHPWKVLIIGAGIGGLSAGIALRKKGYDVEIIEKDPEWTVYGVGIIQQNNVIRAMYELGVIDDYIDAGYGFDHVKIFAPNGMEVAKIPLPPLVEGYPANVGIARPALQRVLAESTKKSGADIRLGLTAETINDSVDFVEVTFSDGSQGKYDLVIGADGIYSQTRQAIFPEAPAPEFTGQSVWRYNFNRPKDMEGLHVYNGRVGVGLVPMSEEQIYMYVTTPEPENPHFKKSTLVDEMKARLNMACPTLHHFADEITDNQGVVYRPLEWLMLEGDWHSGRIGLLGDAVHSTTPHLGQGAGLAIEDALVLADELTKASSPEEAFKNYRDRRFERCDYIVKSSLGICLGQLGKGPLIDNSQATADSIAVVAKPI</sequence>
<keyword evidence="5" id="KW-1185">Reference proteome</keyword>
<keyword evidence="1" id="KW-0560">Oxidoreductase</keyword>
<dbReference type="GO" id="GO:0071949">
    <property type="term" value="F:FAD binding"/>
    <property type="evidence" value="ECO:0007669"/>
    <property type="project" value="InterPro"/>
</dbReference>
<evidence type="ECO:0000259" key="3">
    <source>
        <dbReference type="Pfam" id="PF01494"/>
    </source>
</evidence>
<dbReference type="PANTHER" id="PTHR13789:SF309">
    <property type="entry name" value="PUTATIVE (AFU_ORTHOLOGUE AFUA_6G14510)-RELATED"/>
    <property type="match status" value="1"/>
</dbReference>
<dbReference type="HOGENOM" id="CLU_009665_19_5_6"/>
<dbReference type="PANTHER" id="PTHR13789">
    <property type="entry name" value="MONOOXYGENASE"/>
    <property type="match status" value="1"/>
</dbReference>
<dbReference type="PRINTS" id="PR00420">
    <property type="entry name" value="RNGMNOXGNASE"/>
</dbReference>
<evidence type="ECO:0000256" key="1">
    <source>
        <dbReference type="ARBA" id="ARBA00023002"/>
    </source>
</evidence>
<evidence type="ECO:0000313" key="4">
    <source>
        <dbReference type="EMBL" id="EAS48077.1"/>
    </source>
</evidence>
<dbReference type="SUPFAM" id="SSF51905">
    <property type="entry name" value="FAD/NAD(P)-binding domain"/>
    <property type="match status" value="1"/>
</dbReference>
<dbReference type="InterPro" id="IPR036188">
    <property type="entry name" value="FAD/NAD-bd_sf"/>
</dbReference>
<keyword evidence="2" id="KW-0503">Monooxygenase</keyword>
<protein>
    <recommendedName>
        <fullName evidence="3">FAD-binding domain-containing protein</fullName>
    </recommendedName>
</protein>
<dbReference type="NCBIfam" id="NF005313">
    <property type="entry name" value="PRK06847.1"/>
    <property type="match status" value="1"/>
</dbReference>